<evidence type="ECO:0000313" key="2">
    <source>
        <dbReference type="Proteomes" id="UP001164539"/>
    </source>
</evidence>
<comment type="caution">
    <text evidence="1">The sequence shown here is derived from an EMBL/GenBank/DDBJ whole genome shotgun (WGS) entry which is preliminary data.</text>
</comment>
<gene>
    <name evidence="1" type="ORF">OWV82_000600</name>
</gene>
<proteinExistence type="predicted"/>
<organism evidence="1 2">
    <name type="scientific">Melia azedarach</name>
    <name type="common">Chinaberry tree</name>
    <dbReference type="NCBI Taxonomy" id="155640"/>
    <lineage>
        <taxon>Eukaryota</taxon>
        <taxon>Viridiplantae</taxon>
        <taxon>Streptophyta</taxon>
        <taxon>Embryophyta</taxon>
        <taxon>Tracheophyta</taxon>
        <taxon>Spermatophyta</taxon>
        <taxon>Magnoliopsida</taxon>
        <taxon>eudicotyledons</taxon>
        <taxon>Gunneridae</taxon>
        <taxon>Pentapetalae</taxon>
        <taxon>rosids</taxon>
        <taxon>malvids</taxon>
        <taxon>Sapindales</taxon>
        <taxon>Meliaceae</taxon>
        <taxon>Melia</taxon>
    </lineage>
</organism>
<accession>A0ACC1YY43</accession>
<protein>
    <submittedName>
        <fullName evidence="1">Nuclear mitotic apparatus protein 1-like isoform X1</fullName>
    </submittedName>
</protein>
<sequence>MGFNTVYKNLMEMFPQIDARLLKAVAIEHSKDADAAANVVLTEILPHWSKQASPLDQSSSSSSPKGQSPGGGHSDGDEGGSCVASVKNLAEHEDRSTLRQRLGMRRRKNTLGATSEPGSMTSQYTTNSELVHAHESDSTSSNKAPNASTVSHFYDVNGCSSQLFGNTETEEVILLGKTQNAGDEVGSTKVCTGMPGSLMNYECGNVDLNQLCATTESTDSVSLDKGQDINVQVGHFSEVCANDSNNSVSLEKGQDTNDSDPEQTPFLTSACLVHVHGVADGPMTDSQDLDDQATAIDASNCGMNNIAQLNEVSSIGQLVPSSVEECTSDAQERGLQSEVGSGTTDSGKPDSSGSSDLTSKQENSMSERGDIGDESTITTVTRSGQVCRIDLLEEMIEDAKNNKKTLFMAMESVMNMVKEVEIQEKAAEEAKKEAEKGDLDILIKVEEIKRMLAHAKEANDMHAGEIYGEKAILTTEARELQNRLLSLSEERDKSLAILEEMHEALKARLAAAADMRKAAEQEKLEKEESARNALAEQEAIMEKVVQESKILQEQAEENSKLQEFLMDRGRVVDSLQGEISVICQDVRLLKQKFDECVPLSESVSSSQTTCILASSGSSMKSMASIVAEQGLTSETPEKISPTPSVGIQSPKSELEDGRTGDIWKELSDEGWDFFENDPELNIKGL</sequence>
<evidence type="ECO:0000313" key="1">
    <source>
        <dbReference type="EMBL" id="KAJ4727515.1"/>
    </source>
</evidence>
<keyword evidence="2" id="KW-1185">Reference proteome</keyword>
<dbReference type="Proteomes" id="UP001164539">
    <property type="component" value="Chromosome 1"/>
</dbReference>
<dbReference type="EMBL" id="CM051394">
    <property type="protein sequence ID" value="KAJ4727515.1"/>
    <property type="molecule type" value="Genomic_DNA"/>
</dbReference>
<name>A0ACC1YY43_MELAZ</name>
<reference evidence="1 2" key="1">
    <citation type="journal article" date="2023" name="Science">
        <title>Complex scaffold remodeling in plant triterpene biosynthesis.</title>
        <authorList>
            <person name="De La Pena R."/>
            <person name="Hodgson H."/>
            <person name="Liu J.C."/>
            <person name="Stephenson M.J."/>
            <person name="Martin A.C."/>
            <person name="Owen C."/>
            <person name="Harkess A."/>
            <person name="Leebens-Mack J."/>
            <person name="Jimenez L.E."/>
            <person name="Osbourn A."/>
            <person name="Sattely E.S."/>
        </authorList>
    </citation>
    <scope>NUCLEOTIDE SEQUENCE [LARGE SCALE GENOMIC DNA]</scope>
    <source>
        <strain evidence="2">cv. JPN11</strain>
        <tissue evidence="1">Leaf</tissue>
    </source>
</reference>